<dbReference type="Pfam" id="PF05685">
    <property type="entry name" value="Uma2"/>
    <property type="match status" value="1"/>
</dbReference>
<name>A0AAE3GQS1_9CYAN</name>
<dbReference type="InterPro" id="IPR008538">
    <property type="entry name" value="Uma2"/>
</dbReference>
<keyword evidence="3" id="KW-1185">Reference proteome</keyword>
<dbReference type="EMBL" id="JAMZMM010000050">
    <property type="protein sequence ID" value="MCP2728352.1"/>
    <property type="molecule type" value="Genomic_DNA"/>
</dbReference>
<dbReference type="GO" id="GO:0004519">
    <property type="term" value="F:endonuclease activity"/>
    <property type="evidence" value="ECO:0007669"/>
    <property type="project" value="UniProtKB-KW"/>
</dbReference>
<evidence type="ECO:0000259" key="1">
    <source>
        <dbReference type="Pfam" id="PF05685"/>
    </source>
</evidence>
<evidence type="ECO:0000313" key="2">
    <source>
        <dbReference type="EMBL" id="MCP2728352.1"/>
    </source>
</evidence>
<reference evidence="2" key="1">
    <citation type="submission" date="2022-06" db="EMBL/GenBank/DDBJ databases">
        <title>New cyanobacteria of genus Symplocastrum in benthos of Lake Baikal.</title>
        <authorList>
            <person name="Sorokovikova E."/>
            <person name="Tikhonova I."/>
            <person name="Krasnopeev A."/>
            <person name="Evseev P."/>
            <person name="Gladkikh A."/>
            <person name="Belykh O."/>
        </authorList>
    </citation>
    <scope>NUCLEOTIDE SEQUENCE</scope>
    <source>
        <strain evidence="2">BBK-W-15</strain>
    </source>
</reference>
<protein>
    <submittedName>
        <fullName evidence="2">Uma2 family endonuclease</fullName>
    </submittedName>
</protein>
<dbReference type="RefSeq" id="WP_254011149.1">
    <property type="nucleotide sequence ID" value="NZ_JAMZMM010000050.1"/>
</dbReference>
<organism evidence="2 3">
    <name type="scientific">Limnofasciculus baicalensis BBK-W-15</name>
    <dbReference type="NCBI Taxonomy" id="2699891"/>
    <lineage>
        <taxon>Bacteria</taxon>
        <taxon>Bacillati</taxon>
        <taxon>Cyanobacteriota</taxon>
        <taxon>Cyanophyceae</taxon>
        <taxon>Coleofasciculales</taxon>
        <taxon>Coleofasciculaceae</taxon>
        <taxon>Limnofasciculus</taxon>
        <taxon>Limnofasciculus baicalensis</taxon>
    </lineage>
</organism>
<dbReference type="Proteomes" id="UP001204953">
    <property type="component" value="Unassembled WGS sequence"/>
</dbReference>
<accession>A0AAE3GQS1</accession>
<dbReference type="PANTHER" id="PTHR33352:SF3">
    <property type="entry name" value="SLR1612 PROTEIN"/>
    <property type="match status" value="1"/>
</dbReference>
<keyword evidence="2" id="KW-0540">Nuclease</keyword>
<dbReference type="PANTHER" id="PTHR33352">
    <property type="entry name" value="SLR1095 PROTEIN"/>
    <property type="match status" value="1"/>
</dbReference>
<dbReference type="AlphaFoldDB" id="A0AAE3GQS1"/>
<comment type="caution">
    <text evidence="2">The sequence shown here is derived from an EMBL/GenBank/DDBJ whole genome shotgun (WGS) entry which is preliminary data.</text>
</comment>
<keyword evidence="2" id="KW-0378">Hydrolase</keyword>
<gene>
    <name evidence="2" type="ORF">NJ959_07670</name>
</gene>
<feature type="domain" description="Putative restriction endonuclease" evidence="1">
    <location>
        <begin position="78"/>
        <end position="191"/>
    </location>
</feature>
<sequence length="266" mass="30969">MVIAQEKLIRLTPKPTITWDKLPDNFKLEEEPVQNTGQPLIAGALRETLELMGYIKPEMLIGGNLGICATVNNELEIKAPDWFYVNSIQELASGCDGVSNRINDRKSYTPNLEGETPAIVMEFLSHKEGEEYSVKRIHPVEKWFFYEQILKVPTYVIFSGETGLLEVYRLQEQRYELELPNFEGKHWIAEMELFLGTWRGEKEGRFGYWLRWWDEGGNLLLWGVERLEEERQRVEQESLRAEQESLRADKLAAYLRSQGINPDEIE</sequence>
<proteinExistence type="predicted"/>
<evidence type="ECO:0000313" key="3">
    <source>
        <dbReference type="Proteomes" id="UP001204953"/>
    </source>
</evidence>
<keyword evidence="2" id="KW-0255">Endonuclease</keyword>